<gene>
    <name evidence="2" type="ORF">SAMN05660865_00954</name>
</gene>
<name>A0A1H5UQC7_9CLOT</name>
<dbReference type="Pfam" id="PF09706">
    <property type="entry name" value="Cas_CXXC_CXXC"/>
    <property type="match status" value="1"/>
</dbReference>
<protein>
    <submittedName>
        <fullName evidence="2">CRISPR-associated protein Cst1</fullName>
    </submittedName>
</protein>
<evidence type="ECO:0000313" key="2">
    <source>
        <dbReference type="EMBL" id="SEF76638.1"/>
    </source>
</evidence>
<dbReference type="EMBL" id="FNUK01000010">
    <property type="protein sequence ID" value="SEF76638.1"/>
    <property type="molecule type" value="Genomic_DNA"/>
</dbReference>
<dbReference type="Proteomes" id="UP000242850">
    <property type="component" value="Unassembled WGS sequence"/>
</dbReference>
<proteinExistence type="predicted"/>
<reference evidence="3" key="1">
    <citation type="submission" date="2016-10" db="EMBL/GenBank/DDBJ databases">
        <authorList>
            <person name="Varghese N."/>
            <person name="Submissions S."/>
        </authorList>
    </citation>
    <scope>NUCLEOTIDE SEQUENCE [LARGE SCALE GENOMIC DNA]</scope>
    <source>
        <strain evidence="3">DSM 5463</strain>
    </source>
</reference>
<keyword evidence="3" id="KW-1185">Reference proteome</keyword>
<evidence type="ECO:0000313" key="3">
    <source>
        <dbReference type="Proteomes" id="UP000242850"/>
    </source>
</evidence>
<dbReference type="RefSeq" id="WP_103895931.1">
    <property type="nucleotide sequence ID" value="NZ_FNUK01000010.1"/>
</dbReference>
<evidence type="ECO:0000259" key="1">
    <source>
        <dbReference type="Pfam" id="PF09706"/>
    </source>
</evidence>
<sequence length="581" mass="69037">MQVRVYLNDWFYNMCIVGMIRILEHAKRKGEDISFVLGEDFLEIDDKTINNFHNYYFDYFYDEYTEKEYIKIKDRFNQLKLRSDGDIIKEIEKFLSETKLADKATKKGFESEVKELLDIIKKVKKNHDLNTLAILINKIESLLNKNDIVEKYALDNIRSMMYDNFFGQMSFLQKGLSNKSLDEHKQIMFKDFIKPLIVDIKVKEYLQNNDFNNLSSFLENEQGKEENIKAYKNYLKKSKKDVNKFNESLCANSYCSICNIYPSFKEDFNESRFLILGVSNENAFNFFWNFITKYPICNLCKLVILCAPAGVVKFDKFYMEKEEWWKRNFYTFVNLDTNLEDLFKKNESLKKKISSDNPYKEFIVDILEQAREESIWTLQNILFVEFNGQYQSKKSNLKYMHISKSMAKYFKTYSRGTIGRIKNRKLKVELIDKILQNEDLNRVIFIRLKEYIKNNANGADIYYSTLSKALLNCIKMKGDENKVKDKVYRAFFTGKEMREYLKKNKSENKISSLAYRLLNTAKVGNKKDFMDTVLRLYVNSEMEMPRIFLEAFYEDNIDFETLAQSFIAGLITETKEVEVHE</sequence>
<accession>A0A1H5UQC7</accession>
<dbReference type="OrthoDB" id="5540852at2"/>
<dbReference type="AlphaFoldDB" id="A0A1H5UQC7"/>
<dbReference type="InterPro" id="IPR010180">
    <property type="entry name" value="CRISPR-assoc_prot_CXXC-CXXC"/>
</dbReference>
<dbReference type="InterPro" id="IPR019121">
    <property type="entry name" value="CRISPR-assoc_CXXC-CXXC_dom"/>
</dbReference>
<dbReference type="NCBIfam" id="TIGR01908">
    <property type="entry name" value="cas_CXXC_CXXC"/>
    <property type="match status" value="1"/>
</dbReference>
<feature type="domain" description="CRISPR-associated protein CXXC-CXXC" evidence="1">
    <location>
        <begin position="254"/>
        <end position="311"/>
    </location>
</feature>
<organism evidence="2 3">
    <name type="scientific">Caloramator fervidus</name>
    <dbReference type="NCBI Taxonomy" id="29344"/>
    <lineage>
        <taxon>Bacteria</taxon>
        <taxon>Bacillati</taxon>
        <taxon>Bacillota</taxon>
        <taxon>Clostridia</taxon>
        <taxon>Eubacteriales</taxon>
        <taxon>Clostridiaceae</taxon>
        <taxon>Caloramator</taxon>
    </lineage>
</organism>